<dbReference type="EMBL" id="AEUD01000006">
    <property type="protein sequence ID" value="EGD55435.1"/>
    <property type="molecule type" value="Genomic_DNA"/>
</dbReference>
<dbReference type="Proteomes" id="UP000035065">
    <property type="component" value="Unassembled WGS sequence"/>
</dbReference>
<name>F1YIY8_9ACTN</name>
<dbReference type="GO" id="GO:0004523">
    <property type="term" value="F:RNA-DNA hybrid ribonuclease activity"/>
    <property type="evidence" value="ECO:0007669"/>
    <property type="project" value="InterPro"/>
</dbReference>
<protein>
    <submittedName>
        <fullName evidence="2">Ribonuclease HI</fullName>
    </submittedName>
</protein>
<dbReference type="SUPFAM" id="SSF53098">
    <property type="entry name" value="Ribonuclease H-like"/>
    <property type="match status" value="1"/>
</dbReference>
<dbReference type="eggNOG" id="COG0328">
    <property type="taxonomic scope" value="Bacteria"/>
</dbReference>
<gene>
    <name evidence="2" type="ORF">SCNU_09256</name>
</gene>
<keyword evidence="3" id="KW-1185">Reference proteome</keyword>
<sequence>MSPIPVARPAAPGIIMPRSVVVHDVHVVIAPCEPGRCRYLAVSDFGTWSATVRTGHPRAAVLDAAAAVRNVISRDVVLRMVVRVPRPVPTPAHAVEIEAHFPGVRLDVERSTDRPILDRLEHDLQTWLRAAARDRPPLLVATDGSVREASMGYAWLSETGQHGFAGELDGSRHTHGNRVVKAELCAIGSAIAAIPHRRLTVLVDSTAAIGIMQRWQRGGPDRPTAFMTALMRSSRIRELQARTFTERDRLDFRWVPGHRGVPLNEGADALAALARRCVTECVAEKEQRATGLAESFAALHRQAAPWTTMSSASPPSLLMDAWSTNSPHGDAQVTSSVAAISIRRPQGHDLRRCRAVLTEPLR</sequence>
<evidence type="ECO:0000313" key="3">
    <source>
        <dbReference type="Proteomes" id="UP000035065"/>
    </source>
</evidence>
<dbReference type="RefSeq" id="WP_009679083.1">
    <property type="nucleotide sequence ID" value="NZ_AEUD01000006.1"/>
</dbReference>
<evidence type="ECO:0000313" key="2">
    <source>
        <dbReference type="EMBL" id="EGD55435.1"/>
    </source>
</evidence>
<dbReference type="Gene3D" id="3.30.420.10">
    <property type="entry name" value="Ribonuclease H-like superfamily/Ribonuclease H"/>
    <property type="match status" value="1"/>
</dbReference>
<dbReference type="Pfam" id="PF00075">
    <property type="entry name" value="RNase_H"/>
    <property type="match status" value="1"/>
</dbReference>
<dbReference type="PROSITE" id="PS50879">
    <property type="entry name" value="RNASE_H_1"/>
    <property type="match status" value="1"/>
</dbReference>
<dbReference type="AlphaFoldDB" id="F1YIY8"/>
<dbReference type="GO" id="GO:0003676">
    <property type="term" value="F:nucleic acid binding"/>
    <property type="evidence" value="ECO:0007669"/>
    <property type="project" value="InterPro"/>
</dbReference>
<dbReference type="InterPro" id="IPR002156">
    <property type="entry name" value="RNaseH_domain"/>
</dbReference>
<proteinExistence type="predicted"/>
<feature type="domain" description="RNase H type-1" evidence="1">
    <location>
        <begin position="134"/>
        <end position="276"/>
    </location>
</feature>
<dbReference type="STRING" id="644548.SCNU_09256"/>
<dbReference type="OrthoDB" id="4923321at2"/>
<organism evidence="2 3">
    <name type="scientific">Gordonia neofelifaecis NRRL B-59395</name>
    <dbReference type="NCBI Taxonomy" id="644548"/>
    <lineage>
        <taxon>Bacteria</taxon>
        <taxon>Bacillati</taxon>
        <taxon>Actinomycetota</taxon>
        <taxon>Actinomycetes</taxon>
        <taxon>Mycobacteriales</taxon>
        <taxon>Gordoniaceae</taxon>
        <taxon>Gordonia</taxon>
    </lineage>
</organism>
<dbReference type="InterPro" id="IPR012337">
    <property type="entry name" value="RNaseH-like_sf"/>
</dbReference>
<accession>F1YIY8</accession>
<reference evidence="2 3" key="1">
    <citation type="journal article" date="2011" name="J. Bacteriol.">
        <title>Draft Genome Sequence of Gordonia neofelifaecis NRRL B-59395, a Cholesterol-Degrading Actinomycete.</title>
        <authorList>
            <person name="Ge F."/>
            <person name="Li W."/>
            <person name="Chen G."/>
            <person name="Liu Y."/>
            <person name="Zhang G."/>
            <person name="Yong B."/>
            <person name="Wang Q."/>
            <person name="Wang N."/>
            <person name="Huang Z."/>
            <person name="Li W."/>
            <person name="Wang J."/>
            <person name="Wu C."/>
            <person name="Xie Q."/>
            <person name="Liu G."/>
        </authorList>
    </citation>
    <scope>NUCLEOTIDE SEQUENCE [LARGE SCALE GENOMIC DNA]</scope>
    <source>
        <strain evidence="2 3">NRRL B-59395</strain>
    </source>
</reference>
<comment type="caution">
    <text evidence="2">The sequence shown here is derived from an EMBL/GenBank/DDBJ whole genome shotgun (WGS) entry which is preliminary data.</text>
</comment>
<evidence type="ECO:0000259" key="1">
    <source>
        <dbReference type="PROSITE" id="PS50879"/>
    </source>
</evidence>
<dbReference type="InterPro" id="IPR036397">
    <property type="entry name" value="RNaseH_sf"/>
</dbReference>